<sequence>MKDTGQGYASMSPNGQELLIVGNHREAALTTPGTREVITTLPLQVIAKENRKSLPGHYDHLLVCMCMAS</sequence>
<keyword evidence="2" id="KW-1185">Reference proteome</keyword>
<protein>
    <submittedName>
        <fullName evidence="1">Uncharacterized protein</fullName>
    </submittedName>
</protein>
<organism evidence="1 2">
    <name type="scientific">Crotalaria pallida</name>
    <name type="common">Smooth rattlebox</name>
    <name type="synonym">Crotalaria striata</name>
    <dbReference type="NCBI Taxonomy" id="3830"/>
    <lineage>
        <taxon>Eukaryota</taxon>
        <taxon>Viridiplantae</taxon>
        <taxon>Streptophyta</taxon>
        <taxon>Embryophyta</taxon>
        <taxon>Tracheophyta</taxon>
        <taxon>Spermatophyta</taxon>
        <taxon>Magnoliopsida</taxon>
        <taxon>eudicotyledons</taxon>
        <taxon>Gunneridae</taxon>
        <taxon>Pentapetalae</taxon>
        <taxon>rosids</taxon>
        <taxon>fabids</taxon>
        <taxon>Fabales</taxon>
        <taxon>Fabaceae</taxon>
        <taxon>Papilionoideae</taxon>
        <taxon>50 kb inversion clade</taxon>
        <taxon>genistoids sensu lato</taxon>
        <taxon>core genistoids</taxon>
        <taxon>Crotalarieae</taxon>
        <taxon>Crotalaria</taxon>
    </lineage>
</organism>
<gene>
    <name evidence="1" type="ORF">RIF29_25780</name>
</gene>
<comment type="caution">
    <text evidence="1">The sequence shown here is derived from an EMBL/GenBank/DDBJ whole genome shotgun (WGS) entry which is preliminary data.</text>
</comment>
<evidence type="ECO:0000313" key="2">
    <source>
        <dbReference type="Proteomes" id="UP001372338"/>
    </source>
</evidence>
<name>A0AAN9I006_CROPI</name>
<reference evidence="1 2" key="1">
    <citation type="submission" date="2024-01" db="EMBL/GenBank/DDBJ databases">
        <title>The genomes of 5 underutilized Papilionoideae crops provide insights into root nodulation and disease resistanc.</title>
        <authorList>
            <person name="Yuan L."/>
        </authorList>
    </citation>
    <scope>NUCLEOTIDE SEQUENCE [LARGE SCALE GENOMIC DNA]</scope>
    <source>
        <strain evidence="1">ZHUSHIDOU_FW_LH</strain>
        <tissue evidence="1">Leaf</tissue>
    </source>
</reference>
<evidence type="ECO:0000313" key="1">
    <source>
        <dbReference type="EMBL" id="KAK7260049.1"/>
    </source>
</evidence>
<dbReference type="Proteomes" id="UP001372338">
    <property type="component" value="Unassembled WGS sequence"/>
</dbReference>
<accession>A0AAN9I006</accession>
<proteinExistence type="predicted"/>
<dbReference type="EMBL" id="JAYWIO010000005">
    <property type="protein sequence ID" value="KAK7260049.1"/>
    <property type="molecule type" value="Genomic_DNA"/>
</dbReference>
<dbReference type="AlphaFoldDB" id="A0AAN9I006"/>